<feature type="domain" description="SUF system FeS cluster assembly SufBD core" evidence="2">
    <location>
        <begin position="188"/>
        <end position="414"/>
    </location>
</feature>
<sequence length="444" mass="46763">MGENVTANRTVAELGLAEAFASVGSKLPGDAGVRAKREDAFARFGSEGLPHRRVEAWRYTDLKALLREARPLAAPPSAEAKTAAWNVETIFAGIGARRIVIVDGTVVPELSDLDGLEAGLSISTMAKALADGDPLVAESLGTVAPVEDAAVELNTAFMGDGVVIHVEEGTPVERPIHLAFVATGSVPASAFVRSLVVVEKGAALTLIESHQALGDAEYQPNIGLELVIGDAARVDHVKCLQEERSSLHLASLMASLGAHATFNHFALTTGGAVVRNQLFLEMKGEGSSTDIRGASLLRGNQHADTTLVANHIAPGCVAREVFKSVLADESRGIFQGKISVAPDAQKTDAKMMAQALLLSETAEFDSKPELEIFADDVQCGHGTTAGALDEDLRFYLMARGIAADDAESLLIQAFAGETLENIAHEGLKTLLMDAVAEWLQAGDE</sequence>
<gene>
    <name evidence="4" type="ORF">AUC70_04755</name>
</gene>
<dbReference type="Pfam" id="PF01458">
    <property type="entry name" value="SUFBD_core"/>
    <property type="match status" value="1"/>
</dbReference>
<comment type="similarity">
    <text evidence="1">Belongs to the iron-sulfur cluster assembly SufBD family.</text>
</comment>
<evidence type="ECO:0000256" key="1">
    <source>
        <dbReference type="ARBA" id="ARBA00043967"/>
    </source>
</evidence>
<dbReference type="NCBIfam" id="TIGR01981">
    <property type="entry name" value="sufD"/>
    <property type="match status" value="1"/>
</dbReference>
<dbReference type="Pfam" id="PF19295">
    <property type="entry name" value="SufBD_N"/>
    <property type="match status" value="1"/>
</dbReference>
<evidence type="ECO:0000313" key="5">
    <source>
        <dbReference type="Proteomes" id="UP000094172"/>
    </source>
</evidence>
<evidence type="ECO:0000259" key="2">
    <source>
        <dbReference type="Pfam" id="PF01458"/>
    </source>
</evidence>
<dbReference type="InterPro" id="IPR055346">
    <property type="entry name" value="Fe-S_cluster_assembly_SufBD"/>
</dbReference>
<dbReference type="EMBL" id="LPWE01000011">
    <property type="protein sequence ID" value="ODR95056.1"/>
    <property type="molecule type" value="Genomic_DNA"/>
</dbReference>
<dbReference type="InterPro" id="IPR011542">
    <property type="entry name" value="SUF_FeS_clus_asmbl_SufD"/>
</dbReference>
<feature type="domain" description="SUF system FeS cluster assembly SufBD N-terminal" evidence="3">
    <location>
        <begin position="33"/>
        <end position="177"/>
    </location>
</feature>
<dbReference type="PANTHER" id="PTHR43575:SF1">
    <property type="entry name" value="PROTEIN ABCI7, CHLOROPLASTIC"/>
    <property type="match status" value="1"/>
</dbReference>
<evidence type="ECO:0000259" key="3">
    <source>
        <dbReference type="Pfam" id="PF19295"/>
    </source>
</evidence>
<protein>
    <submittedName>
        <fullName evidence="4">Fe-S cluster assembly protein SufD</fullName>
    </submittedName>
</protein>
<keyword evidence="5" id="KW-1185">Reference proteome</keyword>
<proteinExistence type="inferred from homology"/>
<dbReference type="InterPro" id="IPR045595">
    <property type="entry name" value="SufBD_N"/>
</dbReference>
<dbReference type="GO" id="GO:0016226">
    <property type="term" value="P:iron-sulfur cluster assembly"/>
    <property type="evidence" value="ECO:0007669"/>
    <property type="project" value="InterPro"/>
</dbReference>
<dbReference type="STRING" id="1774970.AUC70_04755"/>
<dbReference type="InterPro" id="IPR000825">
    <property type="entry name" value="SUF_FeS_clus_asmbl_SufBD_core"/>
</dbReference>
<dbReference type="SUPFAM" id="SSF101960">
    <property type="entry name" value="Stabilizer of iron transporter SufD"/>
    <property type="match status" value="1"/>
</dbReference>
<dbReference type="InterPro" id="IPR037284">
    <property type="entry name" value="SUF_FeS_clus_asmbl_SufBD_sf"/>
</dbReference>
<name>A0A1E3VQ16_9HYPH</name>
<evidence type="ECO:0000313" key="4">
    <source>
        <dbReference type="EMBL" id="ODR95056.1"/>
    </source>
</evidence>
<dbReference type="PANTHER" id="PTHR43575">
    <property type="entry name" value="PROTEIN ABCI7, CHLOROPLASTIC"/>
    <property type="match status" value="1"/>
</dbReference>
<dbReference type="RefSeq" id="WP_069444355.1">
    <property type="nucleotide sequence ID" value="NZ_LPWE01000011.1"/>
</dbReference>
<dbReference type="AlphaFoldDB" id="A0A1E3VQ16"/>
<dbReference type="Proteomes" id="UP000094172">
    <property type="component" value="Unassembled WGS sequence"/>
</dbReference>
<reference evidence="4 5" key="1">
    <citation type="journal article" date="2016" name="Environ. Microbiol.">
        <title>New Methyloceanibacter diversity from North Sea sediments includes methanotroph containing solely the soluble methane monooxygenase.</title>
        <authorList>
            <person name="Vekeman B."/>
            <person name="Kerckhof F.M."/>
            <person name="Cremers G."/>
            <person name="de Vos P."/>
            <person name="Vandamme P."/>
            <person name="Boon N."/>
            <person name="Op den Camp H.J."/>
            <person name="Heylen K."/>
        </authorList>
    </citation>
    <scope>NUCLEOTIDE SEQUENCE [LARGE SCALE GENOMIC DNA]</scope>
    <source>
        <strain evidence="4 5">R-67176</strain>
    </source>
</reference>
<comment type="caution">
    <text evidence="4">The sequence shown here is derived from an EMBL/GenBank/DDBJ whole genome shotgun (WGS) entry which is preliminary data.</text>
</comment>
<organism evidence="4 5">
    <name type="scientific">Methyloceanibacter stevinii</name>
    <dbReference type="NCBI Taxonomy" id="1774970"/>
    <lineage>
        <taxon>Bacteria</taxon>
        <taxon>Pseudomonadati</taxon>
        <taxon>Pseudomonadota</taxon>
        <taxon>Alphaproteobacteria</taxon>
        <taxon>Hyphomicrobiales</taxon>
        <taxon>Hyphomicrobiaceae</taxon>
        <taxon>Methyloceanibacter</taxon>
    </lineage>
</organism>
<accession>A0A1E3VQ16</accession>